<evidence type="ECO:0000256" key="6">
    <source>
        <dbReference type="ARBA" id="ARBA00022801"/>
    </source>
</evidence>
<comment type="catalytic activity">
    <reaction evidence="8">
        <text>adenosine + H2O + H(+) = inosine + NH4(+)</text>
        <dbReference type="Rhea" id="RHEA:24408"/>
        <dbReference type="ChEBI" id="CHEBI:15377"/>
        <dbReference type="ChEBI" id="CHEBI:15378"/>
        <dbReference type="ChEBI" id="CHEBI:16335"/>
        <dbReference type="ChEBI" id="CHEBI:17596"/>
        <dbReference type="ChEBI" id="CHEBI:28938"/>
        <dbReference type="EC" id="3.5.4.4"/>
    </reaction>
    <physiologicalReaction direction="left-to-right" evidence="8">
        <dbReference type="Rhea" id="RHEA:24409"/>
    </physiologicalReaction>
</comment>
<dbReference type="AlphaFoldDB" id="A0AA97BRE6"/>
<comment type="catalytic activity">
    <reaction evidence="10">
        <text>S-methyl-5'-thioadenosine + phosphate = 5-(methylsulfanyl)-alpha-D-ribose 1-phosphate + adenine</text>
        <dbReference type="Rhea" id="RHEA:11852"/>
        <dbReference type="ChEBI" id="CHEBI:16708"/>
        <dbReference type="ChEBI" id="CHEBI:17509"/>
        <dbReference type="ChEBI" id="CHEBI:43474"/>
        <dbReference type="ChEBI" id="CHEBI:58533"/>
        <dbReference type="EC" id="2.4.2.28"/>
    </reaction>
    <physiologicalReaction direction="left-to-right" evidence="10">
        <dbReference type="Rhea" id="RHEA:11853"/>
    </physiologicalReaction>
</comment>
<keyword evidence="5" id="KW-0479">Metal-binding</keyword>
<evidence type="ECO:0000256" key="11">
    <source>
        <dbReference type="RuleBase" id="RU361274"/>
    </source>
</evidence>
<dbReference type="GO" id="GO:0016787">
    <property type="term" value="F:hydrolase activity"/>
    <property type="evidence" value="ECO:0007669"/>
    <property type="project" value="UniProtKB-KW"/>
</dbReference>
<dbReference type="PANTHER" id="PTHR30616">
    <property type="entry name" value="UNCHARACTERIZED PROTEIN YFIH"/>
    <property type="match status" value="1"/>
</dbReference>
<dbReference type="KEGG" id="tog:HNI00_20985"/>
<comment type="similarity">
    <text evidence="3 11">Belongs to the purine nucleoside phosphorylase YfiH/LACC1 family.</text>
</comment>
<accession>A0AA97BRE6</accession>
<evidence type="ECO:0000256" key="7">
    <source>
        <dbReference type="ARBA" id="ARBA00022833"/>
    </source>
</evidence>
<comment type="catalytic activity">
    <reaction evidence="9">
        <text>adenosine + phosphate = alpha-D-ribose 1-phosphate + adenine</text>
        <dbReference type="Rhea" id="RHEA:27642"/>
        <dbReference type="ChEBI" id="CHEBI:16335"/>
        <dbReference type="ChEBI" id="CHEBI:16708"/>
        <dbReference type="ChEBI" id="CHEBI:43474"/>
        <dbReference type="ChEBI" id="CHEBI:57720"/>
        <dbReference type="EC" id="2.4.2.1"/>
    </reaction>
    <physiologicalReaction direction="left-to-right" evidence="9">
        <dbReference type="Rhea" id="RHEA:27643"/>
    </physiologicalReaction>
</comment>
<evidence type="ECO:0000256" key="4">
    <source>
        <dbReference type="ARBA" id="ARBA00022679"/>
    </source>
</evidence>
<evidence type="ECO:0000256" key="9">
    <source>
        <dbReference type="ARBA" id="ARBA00048968"/>
    </source>
</evidence>
<dbReference type="GO" id="GO:0017061">
    <property type="term" value="F:S-methyl-5-thioadenosine phosphorylase activity"/>
    <property type="evidence" value="ECO:0007669"/>
    <property type="project" value="UniProtKB-EC"/>
</dbReference>
<dbReference type="InterPro" id="IPR003730">
    <property type="entry name" value="Cu_polyphenol_OxRdtase"/>
</dbReference>
<dbReference type="NCBIfam" id="TIGR00726">
    <property type="entry name" value="peptidoglycan editing factor PgeF"/>
    <property type="match status" value="1"/>
</dbReference>
<evidence type="ECO:0000256" key="3">
    <source>
        <dbReference type="ARBA" id="ARBA00007353"/>
    </source>
</evidence>
<gene>
    <name evidence="13" type="primary">pgeF</name>
    <name evidence="13" type="ORF">HNI00_20985</name>
</gene>
<organism evidence="13">
    <name type="scientific">Thermoleptolyngbya oregonensis NK1-22</name>
    <dbReference type="NCBI Taxonomy" id="2547457"/>
    <lineage>
        <taxon>Bacteria</taxon>
        <taxon>Bacillati</taxon>
        <taxon>Cyanobacteriota</taxon>
        <taxon>Cyanophyceae</taxon>
        <taxon>Oculatellales</taxon>
        <taxon>Oculatellaceae</taxon>
        <taxon>Thermoleptolyngbya</taxon>
    </lineage>
</organism>
<dbReference type="RefSeq" id="WP_316789191.1">
    <property type="nucleotide sequence ID" value="NZ_CP053540.1"/>
</dbReference>
<proteinExistence type="inferred from homology"/>
<sequence length="293" mass="31767">MYDWQWRDWRGASYLTCSLLDGFDHGFFTRQFAPCGPEDLTPALKPEARPLRVKQVHGNRVLSAAEILAEASAGLGEADESGWPQADGGITEGALEAAWVCSADCVPALIADISTGQVAAVHAGWRGTALEIVPVAIARLQERGSRLADLRVALGPAIAGEVYQVSTTVAAEVGATVLPEFAGRWRQDATPLDPQAPSSEVPDPAKPRLPDGVAEAILETLGSLPLSPLHPDPQPGRVRLDVRRVNQLQLLNLGLLPEQVAIAPYCTYQTPEHFFSYRRERRKQVQWSGIVSR</sequence>
<reference evidence="13" key="1">
    <citation type="submission" date="2020-05" db="EMBL/GenBank/DDBJ databases">
        <authorList>
            <person name="Zhu T."/>
            <person name="Keshari N."/>
            <person name="Lu X."/>
        </authorList>
    </citation>
    <scope>NUCLEOTIDE SEQUENCE</scope>
    <source>
        <strain evidence="13">NK1-22</strain>
    </source>
</reference>
<dbReference type="EMBL" id="CP053540">
    <property type="protein sequence ID" value="WOB45328.1"/>
    <property type="molecule type" value="Genomic_DNA"/>
</dbReference>
<keyword evidence="7" id="KW-0862">Zinc</keyword>
<dbReference type="InterPro" id="IPR038371">
    <property type="entry name" value="Cu_polyphenol_OxRdtase_sf"/>
</dbReference>
<dbReference type="PANTHER" id="PTHR30616:SF2">
    <property type="entry name" value="PURINE NUCLEOSIDE PHOSPHORYLASE LACC1"/>
    <property type="match status" value="1"/>
</dbReference>
<dbReference type="CDD" id="cd16833">
    <property type="entry name" value="YfiH"/>
    <property type="match status" value="1"/>
</dbReference>
<comment type="catalytic activity">
    <reaction evidence="1">
        <text>inosine + phosphate = alpha-D-ribose 1-phosphate + hypoxanthine</text>
        <dbReference type="Rhea" id="RHEA:27646"/>
        <dbReference type="ChEBI" id="CHEBI:17368"/>
        <dbReference type="ChEBI" id="CHEBI:17596"/>
        <dbReference type="ChEBI" id="CHEBI:43474"/>
        <dbReference type="ChEBI" id="CHEBI:57720"/>
        <dbReference type="EC" id="2.4.2.1"/>
    </reaction>
    <physiologicalReaction direction="left-to-right" evidence="1">
        <dbReference type="Rhea" id="RHEA:27647"/>
    </physiologicalReaction>
</comment>
<protein>
    <recommendedName>
        <fullName evidence="11">Purine nucleoside phosphorylase</fullName>
    </recommendedName>
</protein>
<dbReference type="InterPro" id="IPR011324">
    <property type="entry name" value="Cytotoxic_necrot_fac-like_cat"/>
</dbReference>
<dbReference type="Pfam" id="PF02578">
    <property type="entry name" value="Cu-oxidase_4"/>
    <property type="match status" value="1"/>
</dbReference>
<dbReference type="GO" id="GO:0005507">
    <property type="term" value="F:copper ion binding"/>
    <property type="evidence" value="ECO:0007669"/>
    <property type="project" value="TreeGrafter"/>
</dbReference>
<comment type="function">
    <text evidence="2">Purine nucleoside enzyme that catalyzes the phosphorolysis of adenosine and inosine nucleosides, yielding D-ribose 1-phosphate and the respective free bases, adenine and hypoxanthine. Also catalyzes the phosphorolysis of S-methyl-5'-thioadenosine into adenine and S-methyl-5-thio-alpha-D-ribose 1-phosphate. Also has adenosine deaminase activity.</text>
</comment>
<feature type="region of interest" description="Disordered" evidence="12">
    <location>
        <begin position="186"/>
        <end position="208"/>
    </location>
</feature>
<keyword evidence="4" id="KW-0808">Transferase</keyword>
<evidence type="ECO:0000313" key="13">
    <source>
        <dbReference type="EMBL" id="WOB45328.1"/>
    </source>
</evidence>
<evidence type="ECO:0000256" key="12">
    <source>
        <dbReference type="SAM" id="MobiDB-lite"/>
    </source>
</evidence>
<evidence type="ECO:0000256" key="8">
    <source>
        <dbReference type="ARBA" id="ARBA00047989"/>
    </source>
</evidence>
<evidence type="ECO:0000256" key="1">
    <source>
        <dbReference type="ARBA" id="ARBA00000553"/>
    </source>
</evidence>
<name>A0AA97BRE6_9CYAN</name>
<evidence type="ECO:0000256" key="2">
    <source>
        <dbReference type="ARBA" id="ARBA00003215"/>
    </source>
</evidence>
<dbReference type="Gene3D" id="3.60.140.10">
    <property type="entry name" value="CNF1/YfiH-like putative cysteine hydrolases"/>
    <property type="match status" value="1"/>
</dbReference>
<dbReference type="SUPFAM" id="SSF64438">
    <property type="entry name" value="CNF1/YfiH-like putative cysteine hydrolases"/>
    <property type="match status" value="1"/>
</dbReference>
<keyword evidence="6" id="KW-0378">Hydrolase</keyword>
<evidence type="ECO:0000256" key="10">
    <source>
        <dbReference type="ARBA" id="ARBA00049893"/>
    </source>
</evidence>
<evidence type="ECO:0000256" key="5">
    <source>
        <dbReference type="ARBA" id="ARBA00022723"/>
    </source>
</evidence>